<keyword evidence="2" id="KW-1185">Reference proteome</keyword>
<dbReference type="EMBL" id="JBHFNS010000093">
    <property type="protein sequence ID" value="MFB2939004.1"/>
    <property type="molecule type" value="Genomic_DNA"/>
</dbReference>
<accession>A0ABV4YJI8</accession>
<reference evidence="1 2" key="1">
    <citation type="submission" date="2024-09" db="EMBL/GenBank/DDBJ databases">
        <title>Floridaenema gen nov. (Aerosakkonemataceae, Aerosakkonematales ord. nov., Cyanobacteria) from benthic tropical and subtropical fresh waters, with the description of four new species.</title>
        <authorList>
            <person name="Moretto J.A."/>
            <person name="Berthold D.E."/>
            <person name="Lefler F.W."/>
            <person name="Huang I.-S."/>
            <person name="Laughinghouse H. IV."/>
        </authorList>
    </citation>
    <scope>NUCLEOTIDE SEQUENCE [LARGE SCALE GENOMIC DNA]</scope>
    <source>
        <strain evidence="1 2">BLCC-F154</strain>
    </source>
</reference>
<evidence type="ECO:0000313" key="1">
    <source>
        <dbReference type="EMBL" id="MFB2939004.1"/>
    </source>
</evidence>
<comment type="caution">
    <text evidence="1">The sequence shown here is derived from an EMBL/GenBank/DDBJ whole genome shotgun (WGS) entry which is preliminary data.</text>
</comment>
<name>A0ABV4YJI8_9CYAN</name>
<dbReference type="Proteomes" id="UP001576776">
    <property type="component" value="Unassembled WGS sequence"/>
</dbReference>
<protein>
    <submittedName>
        <fullName evidence="1">Uncharacterized protein</fullName>
    </submittedName>
</protein>
<sequence length="77" mass="8926">MQTFTFHSQVNSDGILRLEIPVDTINTELQVTVKVEPVSSTPRSHADSKNRFQQMLKKYEGRTFSDSVELLREDRSR</sequence>
<organism evidence="1 2">
    <name type="scientific">Floridaenema fluviatile BLCC-F154</name>
    <dbReference type="NCBI Taxonomy" id="3153640"/>
    <lineage>
        <taxon>Bacteria</taxon>
        <taxon>Bacillati</taxon>
        <taxon>Cyanobacteriota</taxon>
        <taxon>Cyanophyceae</taxon>
        <taxon>Oscillatoriophycideae</taxon>
        <taxon>Aerosakkonematales</taxon>
        <taxon>Aerosakkonemataceae</taxon>
        <taxon>Floridanema</taxon>
        <taxon>Floridanema fluviatile</taxon>
    </lineage>
</organism>
<dbReference type="RefSeq" id="WP_413260480.1">
    <property type="nucleotide sequence ID" value="NZ_JBHFNS010000093.1"/>
</dbReference>
<proteinExistence type="predicted"/>
<evidence type="ECO:0000313" key="2">
    <source>
        <dbReference type="Proteomes" id="UP001576776"/>
    </source>
</evidence>
<gene>
    <name evidence="1" type="ORF">ACE1B6_27440</name>
</gene>